<evidence type="ECO:0000313" key="2">
    <source>
        <dbReference type="Proteomes" id="UP000887116"/>
    </source>
</evidence>
<proteinExistence type="predicted"/>
<keyword evidence="2" id="KW-1185">Reference proteome</keyword>
<dbReference type="Proteomes" id="UP000887116">
    <property type="component" value="Unassembled WGS sequence"/>
</dbReference>
<gene>
    <name evidence="1" type="ORF">TNCT_693621</name>
</gene>
<name>A0A8X6LTY5_TRICU</name>
<evidence type="ECO:0000313" key="1">
    <source>
        <dbReference type="EMBL" id="GFR19869.1"/>
    </source>
</evidence>
<reference evidence="1" key="1">
    <citation type="submission" date="2020-07" db="EMBL/GenBank/DDBJ databases">
        <title>Multicomponent nature underlies the extraordinary mechanical properties of spider dragline silk.</title>
        <authorList>
            <person name="Kono N."/>
            <person name="Nakamura H."/>
            <person name="Mori M."/>
            <person name="Yoshida Y."/>
            <person name="Ohtoshi R."/>
            <person name="Malay A.D."/>
            <person name="Moran D.A.P."/>
            <person name="Tomita M."/>
            <person name="Numata K."/>
            <person name="Arakawa K."/>
        </authorList>
    </citation>
    <scope>NUCLEOTIDE SEQUENCE</scope>
</reference>
<dbReference type="OrthoDB" id="10411087at2759"/>
<comment type="caution">
    <text evidence="1">The sequence shown here is derived from an EMBL/GenBank/DDBJ whole genome shotgun (WGS) entry which is preliminary data.</text>
</comment>
<protein>
    <submittedName>
        <fullName evidence="1">Uncharacterized protein</fullName>
    </submittedName>
</protein>
<dbReference type="AlphaFoldDB" id="A0A8X6LTY5"/>
<accession>A0A8X6LTY5</accession>
<organism evidence="1 2">
    <name type="scientific">Trichonephila clavata</name>
    <name type="common">Joro spider</name>
    <name type="synonym">Nephila clavata</name>
    <dbReference type="NCBI Taxonomy" id="2740835"/>
    <lineage>
        <taxon>Eukaryota</taxon>
        <taxon>Metazoa</taxon>
        <taxon>Ecdysozoa</taxon>
        <taxon>Arthropoda</taxon>
        <taxon>Chelicerata</taxon>
        <taxon>Arachnida</taxon>
        <taxon>Araneae</taxon>
        <taxon>Araneomorphae</taxon>
        <taxon>Entelegynae</taxon>
        <taxon>Araneoidea</taxon>
        <taxon>Nephilidae</taxon>
        <taxon>Trichonephila</taxon>
    </lineage>
</organism>
<dbReference type="EMBL" id="BMAO01007969">
    <property type="protein sequence ID" value="GFR19869.1"/>
    <property type="molecule type" value="Genomic_DNA"/>
</dbReference>
<sequence length="90" mass="10583">MITLKEIILVKYAARFINETLKRSLLNPPPEIWIKIIRERLSAFDIPWTLKNEIIALLKPMALEVKNWRADQPQRSFHNVAGMVYIKVLL</sequence>